<dbReference type="InterPro" id="IPR001387">
    <property type="entry name" value="Cro/C1-type_HTH"/>
</dbReference>
<dbReference type="InterPro" id="IPR010359">
    <property type="entry name" value="IrrE_HExxH"/>
</dbReference>
<reference evidence="3 4" key="1">
    <citation type="submission" date="2015-01" db="EMBL/GenBank/DDBJ databases">
        <title>Draft genome of the acidophilic iron oxidizer Acidithrix ferrooxidans strain Py-F3.</title>
        <authorList>
            <person name="Poehlein A."/>
            <person name="Eisen S."/>
            <person name="Schloemann M."/>
            <person name="Johnson B.D."/>
            <person name="Daniel R."/>
            <person name="Muehling M."/>
        </authorList>
    </citation>
    <scope>NUCLEOTIDE SEQUENCE [LARGE SCALE GENOMIC DNA]</scope>
    <source>
        <strain evidence="3 4">Py-F3</strain>
    </source>
</reference>
<dbReference type="CDD" id="cd00093">
    <property type="entry name" value="HTH_XRE"/>
    <property type="match status" value="1"/>
</dbReference>
<dbReference type="EMBL" id="JXYS01000034">
    <property type="protein sequence ID" value="KJF17623.1"/>
    <property type="molecule type" value="Genomic_DNA"/>
</dbReference>
<dbReference type="Pfam" id="PF06114">
    <property type="entry name" value="Peptidase_M78"/>
    <property type="match status" value="1"/>
</dbReference>
<dbReference type="Pfam" id="PF01381">
    <property type="entry name" value="HTH_3"/>
    <property type="match status" value="1"/>
</dbReference>
<feature type="domain" description="HTH cro/C1-type" evidence="2">
    <location>
        <begin position="12"/>
        <end position="66"/>
    </location>
</feature>
<dbReference type="STRING" id="1280514.AXFE_15230"/>
<keyword evidence="4" id="KW-1185">Reference proteome</keyword>
<dbReference type="OrthoDB" id="9794834at2"/>
<dbReference type="PROSITE" id="PS50943">
    <property type="entry name" value="HTH_CROC1"/>
    <property type="match status" value="1"/>
</dbReference>
<dbReference type="SUPFAM" id="SSF47413">
    <property type="entry name" value="lambda repressor-like DNA-binding domains"/>
    <property type="match status" value="1"/>
</dbReference>
<dbReference type="RefSeq" id="WP_052605254.1">
    <property type="nucleotide sequence ID" value="NZ_JXYS01000034.1"/>
</dbReference>
<proteinExistence type="inferred from homology"/>
<dbReference type="InterPro" id="IPR010982">
    <property type="entry name" value="Lambda_DNA-bd_dom_sf"/>
</dbReference>
<dbReference type="PANTHER" id="PTHR43236">
    <property type="entry name" value="ANTITOXIN HIGA1"/>
    <property type="match status" value="1"/>
</dbReference>
<sequence length="357" mass="40320">MTSEQSSIGIRIERGRKASGLSLRSLGEEVGISHTAVSKYEQGSVIPSSTMLIKLSRALGVRIEYFLRPETYELSNIQYRKRQGLTKAELSAIEFDVMDQIERQFELESLLPLPENKLGKWYSQPSKIANNYSGIEEIADEARSNWHLGSSAISNFVDIVKEKGIRIIFTKVEIPAKFDGLSAMIGETHLIVVAKNVTGDRQRFTIAHELGHLVLDKRISSELDIEKACNRFAGAFLLPRTSVIERLGRTRKDIDIAELSILKAEFGISMVGILYRALDLGIISRELHRRMMIDFRKNGWNKIEPGDQYPTETDYAFQQLIYRALSEEYIGPSKAAELLGVSIDEFNEIHDFTATCE</sequence>
<evidence type="ECO:0000313" key="3">
    <source>
        <dbReference type="EMBL" id="KJF17623.1"/>
    </source>
</evidence>
<name>A0A0D8HI73_9ACTN</name>
<dbReference type="Gene3D" id="1.10.260.40">
    <property type="entry name" value="lambda repressor-like DNA-binding domains"/>
    <property type="match status" value="1"/>
</dbReference>
<keyword evidence="3" id="KW-0238">DNA-binding</keyword>
<dbReference type="AlphaFoldDB" id="A0A0D8HI73"/>
<dbReference type="GO" id="GO:0003677">
    <property type="term" value="F:DNA binding"/>
    <property type="evidence" value="ECO:0007669"/>
    <property type="project" value="UniProtKB-KW"/>
</dbReference>
<comment type="similarity">
    <text evidence="1">Belongs to the short-chain fatty acyl-CoA assimilation regulator (ScfR) family.</text>
</comment>
<protein>
    <submittedName>
        <fullName evidence="3">DNA-binding transcriptional repressor PuuR</fullName>
    </submittedName>
</protein>
<dbReference type="PANTHER" id="PTHR43236:SF1">
    <property type="entry name" value="BLL7220 PROTEIN"/>
    <property type="match status" value="1"/>
</dbReference>
<accession>A0A0D8HI73</accession>
<dbReference type="Gene3D" id="1.10.10.2910">
    <property type="match status" value="1"/>
</dbReference>
<dbReference type="SMART" id="SM00530">
    <property type="entry name" value="HTH_XRE"/>
    <property type="match status" value="1"/>
</dbReference>
<dbReference type="Proteomes" id="UP000032360">
    <property type="component" value="Unassembled WGS sequence"/>
</dbReference>
<comment type="caution">
    <text evidence="3">The sequence shown here is derived from an EMBL/GenBank/DDBJ whole genome shotgun (WGS) entry which is preliminary data.</text>
</comment>
<organism evidence="3 4">
    <name type="scientific">Acidithrix ferrooxidans</name>
    <dbReference type="NCBI Taxonomy" id="1280514"/>
    <lineage>
        <taxon>Bacteria</taxon>
        <taxon>Bacillati</taxon>
        <taxon>Actinomycetota</taxon>
        <taxon>Acidimicrobiia</taxon>
        <taxon>Acidimicrobiales</taxon>
        <taxon>Acidimicrobiaceae</taxon>
        <taxon>Acidithrix</taxon>
    </lineage>
</organism>
<dbReference type="InterPro" id="IPR052345">
    <property type="entry name" value="Rad_response_metalloprotease"/>
</dbReference>
<evidence type="ECO:0000313" key="4">
    <source>
        <dbReference type="Proteomes" id="UP000032360"/>
    </source>
</evidence>
<gene>
    <name evidence="3" type="ORF">AXFE_15230</name>
</gene>
<evidence type="ECO:0000259" key="2">
    <source>
        <dbReference type="PROSITE" id="PS50943"/>
    </source>
</evidence>
<evidence type="ECO:0000256" key="1">
    <source>
        <dbReference type="ARBA" id="ARBA00007227"/>
    </source>
</evidence>